<keyword evidence="20" id="KW-1185">Reference proteome</keyword>
<dbReference type="SUPFAM" id="SSF51110">
    <property type="entry name" value="alpha-D-mannose-specific plant lectins"/>
    <property type="match status" value="1"/>
</dbReference>
<dbReference type="InterPro" id="IPR001245">
    <property type="entry name" value="Ser-Thr/Tyr_kinase_cat_dom"/>
</dbReference>
<dbReference type="AlphaFoldDB" id="A0A9D5D2Z3"/>
<keyword evidence="6 16" id="KW-0812">Transmembrane</keyword>
<dbReference type="SUPFAM" id="SSF56112">
    <property type="entry name" value="Protein kinase-like (PK-like)"/>
    <property type="match status" value="1"/>
</dbReference>
<evidence type="ECO:0000256" key="13">
    <source>
        <dbReference type="ARBA" id="ARBA00023157"/>
    </source>
</evidence>
<evidence type="ECO:0000256" key="2">
    <source>
        <dbReference type="ARBA" id="ARBA00004236"/>
    </source>
</evidence>
<evidence type="ECO:0000256" key="9">
    <source>
        <dbReference type="ARBA" id="ARBA00022777"/>
    </source>
</evidence>
<evidence type="ECO:0000256" key="15">
    <source>
        <dbReference type="ARBA" id="ARBA00023180"/>
    </source>
</evidence>
<organism evidence="19 20">
    <name type="scientific">Dioscorea zingiberensis</name>
    <dbReference type="NCBI Taxonomy" id="325984"/>
    <lineage>
        <taxon>Eukaryota</taxon>
        <taxon>Viridiplantae</taxon>
        <taxon>Streptophyta</taxon>
        <taxon>Embryophyta</taxon>
        <taxon>Tracheophyta</taxon>
        <taxon>Spermatophyta</taxon>
        <taxon>Magnoliopsida</taxon>
        <taxon>Liliopsida</taxon>
        <taxon>Dioscoreales</taxon>
        <taxon>Dioscoreaceae</taxon>
        <taxon>Dioscorea</taxon>
    </lineage>
</organism>
<evidence type="ECO:0000256" key="16">
    <source>
        <dbReference type="SAM" id="Phobius"/>
    </source>
</evidence>
<evidence type="ECO:0000256" key="5">
    <source>
        <dbReference type="ARBA" id="ARBA00022679"/>
    </source>
</evidence>
<dbReference type="PANTHER" id="PTHR27002">
    <property type="entry name" value="RECEPTOR-LIKE SERINE/THREONINE-PROTEIN KINASE SD1-8"/>
    <property type="match status" value="1"/>
</dbReference>
<dbReference type="InterPro" id="IPR036426">
    <property type="entry name" value="Bulb-type_lectin_dom_sf"/>
</dbReference>
<dbReference type="Pfam" id="PF11883">
    <property type="entry name" value="DUF3403"/>
    <property type="match status" value="1"/>
</dbReference>
<feature type="domain" description="Apple" evidence="18">
    <location>
        <begin position="181"/>
        <end position="263"/>
    </location>
</feature>
<comment type="subcellular location">
    <subcellularLocation>
        <location evidence="2">Cell membrane</location>
    </subcellularLocation>
    <subcellularLocation>
        <location evidence="1">Membrane</location>
        <topology evidence="1">Single-pass membrane protein</topology>
    </subcellularLocation>
</comment>
<dbReference type="EMBL" id="JAGGNH010000002">
    <property type="protein sequence ID" value="KAJ0983482.1"/>
    <property type="molecule type" value="Genomic_DNA"/>
</dbReference>
<evidence type="ECO:0000256" key="1">
    <source>
        <dbReference type="ARBA" id="ARBA00004167"/>
    </source>
</evidence>
<evidence type="ECO:0000313" key="19">
    <source>
        <dbReference type="EMBL" id="KAJ0983482.1"/>
    </source>
</evidence>
<keyword evidence="14" id="KW-0675">Receptor</keyword>
<proteinExistence type="predicted"/>
<dbReference type="PROSITE" id="PS50011">
    <property type="entry name" value="PROTEIN_KINASE_DOM"/>
    <property type="match status" value="1"/>
</dbReference>
<keyword evidence="4" id="KW-0723">Serine/threonine-protein kinase</keyword>
<sequence length="639" mass="71148">MKLGVDLRTGLNRNLTAWKSESDPSPGDYVLSMDTRGDPQLTAWAGMTRKWRSGPWNGEAFTGMPEMKSFHEFNFHFVNTKDEIYYSYETNDKSIITRMVMNNTGATQRFVWLGGSEGWGLFWYTPKTQCDGFSLCGSYGVCSIDTSPMCHCFQGFKPRFPENWALRDGSGGCVRKTSLDCRNKTDGFMVLTNATLPDTSSVVMDMSMNLDECKASCLKNCSCTGYATADVRDGGRGCIMWVTELADFGVISGWGQDLYIRLAAADLESISGHTKKKRRIVLPLTVSIVSGVLVIMAFISMCIWTVKKRRRKGLMTSTGIVPHSNDNKNDSLELPFFHLDAVITATNNFAEENILGEGGFGPVYKGKLEEGQEIAVKRLSKTSVQGIDEFKNELMLIAKLQHRNLVRLLGYSIHGEERMLIYEFMPNKSLDAFLFDKHKGVLLDWETRHNIILGIARGLLYLHQDSRISGEEGEASTKTRKVVGTYGYMSPEYAMDGIFSVKSDVYSFGVLVLEIISGQKNKGAYLADPHLYLLGMAWNLWNEGKSIDLIDPSMNFDSMGTVEIMRCINVGLLCVQEHPEDRPTMASVLFMLGNGEAPLPKPRPPGFMAGSASRQIESSSKDEELHSANHATLTIIVGR</sequence>
<evidence type="ECO:0000256" key="14">
    <source>
        <dbReference type="ARBA" id="ARBA00023170"/>
    </source>
</evidence>
<dbReference type="PANTHER" id="PTHR27002:SF616">
    <property type="entry name" value="RECEPTOR-LIKE SERINE_THREONINE-PROTEIN KINASE"/>
    <property type="match status" value="1"/>
</dbReference>
<dbReference type="Pfam" id="PF08276">
    <property type="entry name" value="PAN_2"/>
    <property type="match status" value="1"/>
</dbReference>
<dbReference type="Pfam" id="PF00954">
    <property type="entry name" value="S_locus_glycop"/>
    <property type="match status" value="1"/>
</dbReference>
<evidence type="ECO:0000256" key="4">
    <source>
        <dbReference type="ARBA" id="ARBA00022527"/>
    </source>
</evidence>
<evidence type="ECO:0000256" key="10">
    <source>
        <dbReference type="ARBA" id="ARBA00022840"/>
    </source>
</evidence>
<keyword evidence="10" id="KW-0067">ATP-binding</keyword>
<evidence type="ECO:0000256" key="7">
    <source>
        <dbReference type="ARBA" id="ARBA00022729"/>
    </source>
</evidence>
<protein>
    <submittedName>
        <fullName evidence="19">Uncharacterized protein</fullName>
    </submittedName>
</protein>
<keyword evidence="7" id="KW-0732">Signal</keyword>
<keyword evidence="3" id="KW-1003">Cell membrane</keyword>
<evidence type="ECO:0000256" key="11">
    <source>
        <dbReference type="ARBA" id="ARBA00022989"/>
    </source>
</evidence>
<name>A0A9D5D2Z3_9LILI</name>
<dbReference type="GO" id="GO:0004674">
    <property type="term" value="F:protein serine/threonine kinase activity"/>
    <property type="evidence" value="ECO:0007669"/>
    <property type="project" value="UniProtKB-KW"/>
</dbReference>
<dbReference type="PROSITE" id="PS50948">
    <property type="entry name" value="PAN"/>
    <property type="match status" value="1"/>
</dbReference>
<evidence type="ECO:0000256" key="3">
    <source>
        <dbReference type="ARBA" id="ARBA00022475"/>
    </source>
</evidence>
<reference evidence="19" key="1">
    <citation type="submission" date="2021-03" db="EMBL/GenBank/DDBJ databases">
        <authorList>
            <person name="Li Z."/>
            <person name="Yang C."/>
        </authorList>
    </citation>
    <scope>NUCLEOTIDE SEQUENCE</scope>
    <source>
        <strain evidence="19">Dzin_1.0</strain>
        <tissue evidence="19">Leaf</tissue>
    </source>
</reference>
<dbReference type="InterPro" id="IPR021820">
    <property type="entry name" value="S-locus_recpt_kinase_C"/>
</dbReference>
<dbReference type="GO" id="GO:0005886">
    <property type="term" value="C:plasma membrane"/>
    <property type="evidence" value="ECO:0007669"/>
    <property type="project" value="UniProtKB-SubCell"/>
</dbReference>
<dbReference type="InterPro" id="IPR000858">
    <property type="entry name" value="S_locus_glycoprot_dom"/>
</dbReference>
<feature type="domain" description="Protein kinase" evidence="17">
    <location>
        <begin position="349"/>
        <end position="599"/>
    </location>
</feature>
<dbReference type="OrthoDB" id="1933550at2759"/>
<evidence type="ECO:0000256" key="8">
    <source>
        <dbReference type="ARBA" id="ARBA00022741"/>
    </source>
</evidence>
<keyword evidence="13" id="KW-1015">Disulfide bond</keyword>
<keyword evidence="12 16" id="KW-0472">Membrane</keyword>
<dbReference type="FunFam" id="1.10.510.10:FF:001722">
    <property type="entry name" value="G-type lectin S-receptor-like serine/threonine-protein kinase B120"/>
    <property type="match status" value="1"/>
</dbReference>
<keyword evidence="11 16" id="KW-1133">Transmembrane helix</keyword>
<dbReference type="GO" id="GO:0005524">
    <property type="term" value="F:ATP binding"/>
    <property type="evidence" value="ECO:0007669"/>
    <property type="project" value="UniProtKB-KW"/>
</dbReference>
<dbReference type="FunFam" id="3.30.200.20:FF:000330">
    <property type="entry name" value="G-type lectin S-receptor-like serine/threonine-protein kinase At4g03230"/>
    <property type="match status" value="1"/>
</dbReference>
<accession>A0A9D5D2Z3</accession>
<dbReference type="InterPro" id="IPR000719">
    <property type="entry name" value="Prot_kinase_dom"/>
</dbReference>
<comment type="caution">
    <text evidence="19">The sequence shown here is derived from an EMBL/GenBank/DDBJ whole genome shotgun (WGS) entry which is preliminary data.</text>
</comment>
<keyword evidence="5" id="KW-0808">Transferase</keyword>
<keyword evidence="15" id="KW-0325">Glycoprotein</keyword>
<dbReference type="Proteomes" id="UP001085076">
    <property type="component" value="Miscellaneous, Linkage group lg02"/>
</dbReference>
<dbReference type="GO" id="GO:0048544">
    <property type="term" value="P:recognition of pollen"/>
    <property type="evidence" value="ECO:0007669"/>
    <property type="project" value="InterPro"/>
</dbReference>
<dbReference type="SMART" id="SM00473">
    <property type="entry name" value="PAN_AP"/>
    <property type="match status" value="1"/>
</dbReference>
<keyword evidence="9" id="KW-0418">Kinase</keyword>
<keyword evidence="8" id="KW-0547">Nucleotide-binding</keyword>
<dbReference type="InterPro" id="IPR011009">
    <property type="entry name" value="Kinase-like_dom_sf"/>
</dbReference>
<evidence type="ECO:0000256" key="12">
    <source>
        <dbReference type="ARBA" id="ARBA00023136"/>
    </source>
</evidence>
<dbReference type="Gene3D" id="1.10.510.10">
    <property type="entry name" value="Transferase(Phosphotransferase) domain 1"/>
    <property type="match status" value="2"/>
</dbReference>
<dbReference type="Gene3D" id="3.30.200.20">
    <property type="entry name" value="Phosphorylase Kinase, domain 1"/>
    <property type="match status" value="1"/>
</dbReference>
<evidence type="ECO:0000256" key="6">
    <source>
        <dbReference type="ARBA" id="ARBA00022692"/>
    </source>
</evidence>
<evidence type="ECO:0000259" key="17">
    <source>
        <dbReference type="PROSITE" id="PS50011"/>
    </source>
</evidence>
<evidence type="ECO:0000313" key="20">
    <source>
        <dbReference type="Proteomes" id="UP001085076"/>
    </source>
</evidence>
<reference evidence="19" key="2">
    <citation type="journal article" date="2022" name="Hortic Res">
        <title>The genome of Dioscorea zingiberensis sheds light on the biosynthesis, origin and evolution of the medicinally important diosgenin saponins.</title>
        <authorList>
            <person name="Li Y."/>
            <person name="Tan C."/>
            <person name="Li Z."/>
            <person name="Guo J."/>
            <person name="Li S."/>
            <person name="Chen X."/>
            <person name="Wang C."/>
            <person name="Dai X."/>
            <person name="Yang H."/>
            <person name="Song W."/>
            <person name="Hou L."/>
            <person name="Xu J."/>
            <person name="Tong Z."/>
            <person name="Xu A."/>
            <person name="Yuan X."/>
            <person name="Wang W."/>
            <person name="Yang Q."/>
            <person name="Chen L."/>
            <person name="Sun Z."/>
            <person name="Wang K."/>
            <person name="Pan B."/>
            <person name="Chen J."/>
            <person name="Bao Y."/>
            <person name="Liu F."/>
            <person name="Qi X."/>
            <person name="Gang D.R."/>
            <person name="Wen J."/>
            <person name="Li J."/>
        </authorList>
    </citation>
    <scope>NUCLEOTIDE SEQUENCE</scope>
    <source>
        <strain evidence="19">Dzin_1.0</strain>
    </source>
</reference>
<dbReference type="InterPro" id="IPR003609">
    <property type="entry name" value="Pan_app"/>
</dbReference>
<gene>
    <name evidence="19" type="ORF">J5N97_011737</name>
</gene>
<dbReference type="CDD" id="cd01098">
    <property type="entry name" value="PAN_AP_plant"/>
    <property type="match status" value="1"/>
</dbReference>
<feature type="transmembrane region" description="Helical" evidence="16">
    <location>
        <begin position="280"/>
        <end position="306"/>
    </location>
</feature>
<evidence type="ECO:0000259" key="18">
    <source>
        <dbReference type="PROSITE" id="PS50948"/>
    </source>
</evidence>
<dbReference type="Pfam" id="PF07714">
    <property type="entry name" value="PK_Tyr_Ser-Thr"/>
    <property type="match status" value="2"/>
</dbReference>